<reference evidence="8 9" key="1">
    <citation type="submission" date="2020-05" db="EMBL/GenBank/DDBJ databases">
        <authorList>
            <person name="Mo P."/>
        </authorList>
    </citation>
    <scope>NUCLEOTIDE SEQUENCE [LARGE SCALE GENOMIC DNA]</scope>
    <source>
        <strain evidence="8 9">Gen01</strain>
    </source>
</reference>
<proteinExistence type="inferred from homology"/>
<dbReference type="GO" id="GO:0005576">
    <property type="term" value="C:extracellular region"/>
    <property type="evidence" value="ECO:0007669"/>
    <property type="project" value="TreeGrafter"/>
</dbReference>
<keyword evidence="2 5" id="KW-0119">Carbohydrate metabolism</keyword>
<dbReference type="InterPro" id="IPR027291">
    <property type="entry name" value="Glyco_hydro_38_N_sf"/>
</dbReference>
<dbReference type="SUPFAM" id="SSF88713">
    <property type="entry name" value="Glycoside hydrolase/deacetylase"/>
    <property type="match status" value="1"/>
</dbReference>
<evidence type="ECO:0000313" key="8">
    <source>
        <dbReference type="EMBL" id="QJY46936.1"/>
    </source>
</evidence>
<dbReference type="KEGG" id="pbro:HOP40_14845"/>
<keyword evidence="9" id="KW-1185">Reference proteome</keyword>
<evidence type="ECO:0000256" key="2">
    <source>
        <dbReference type="ARBA" id="ARBA00023277"/>
    </source>
</evidence>
<dbReference type="InterPro" id="IPR011330">
    <property type="entry name" value="Glyco_hydro/deAcase_b/a-brl"/>
</dbReference>
<evidence type="ECO:0000256" key="4">
    <source>
        <dbReference type="PIRSR" id="PIRSR640042-2"/>
    </source>
</evidence>
<evidence type="ECO:0000256" key="3">
    <source>
        <dbReference type="PIRSR" id="PIRSR640042-1"/>
    </source>
</evidence>
<gene>
    <name evidence="8" type="ORF">HOP40_14845</name>
</gene>
<dbReference type="Pfam" id="PF03065">
    <property type="entry name" value="Glyco_hydro_57"/>
    <property type="match status" value="1"/>
</dbReference>
<feature type="binding site" evidence="4">
    <location>
        <position position="428"/>
    </location>
    <ligand>
        <name>substrate</name>
    </ligand>
</feature>
<dbReference type="InterPro" id="IPR028995">
    <property type="entry name" value="Glyco_hydro_57/38_cen_sf"/>
</dbReference>
<dbReference type="PANTHER" id="PTHR41695">
    <property type="entry name" value="1,4-ALPHA-GLUCAN BRANCHING ENZYME RV3031-RELATED"/>
    <property type="match status" value="1"/>
</dbReference>
<accession>A0A6M6JHL7</accession>
<sequence>MTAPVGTFCLVLHSHLPWLAHHGRWPVGEEWLYQSWAHSYLPVVDVLERLAAEGRRDLVALGVTPVLAAQLDDPYSLRGVHDWIGGWLLRAHEAAARLPELGAHEHRAATTALELFERRWRHGASPVLRGLSDAGAVELLGGPATHPFAPLLEPPVRAFALATGLADARLRLGATPAGIWAPECGYAPGMEREYADAGVARFLVDGPAVRGDTAFARPVGDSGVLAFARDLDVTYRVWSPRAGYPGGRDYRDFHTYDHPSGLKPARVTGRSVPPHEKAPYDPARAAAAVERDAADFVSVVRDRLVRLYEQHGRPALTVAAFDTELFGHWWHEGPAWLEAVLRALPDAGVRVTTPAGAVEHGLVGEAVELPPSSWGSGKDWRVWAGVEDLVALNARVQKALLSVPAGGPARDPLRDALAQEALLALSSDWAFMVTKDSAAGYARDRAHAHAARVDELAALLHASRRAAAEHRVREWPAHPFGHVDARDLRP</sequence>
<evidence type="ECO:0000259" key="6">
    <source>
        <dbReference type="Pfam" id="PF03065"/>
    </source>
</evidence>
<feature type="binding site" evidence="4">
    <location>
        <position position="246"/>
    </location>
    <ligand>
        <name>substrate</name>
    </ligand>
</feature>
<dbReference type="RefSeq" id="WP_172158912.1">
    <property type="nucleotide sequence ID" value="NZ_CP053564.1"/>
</dbReference>
<dbReference type="InterPro" id="IPR040042">
    <property type="entry name" value="Branching_enz_MT3115-like"/>
</dbReference>
<evidence type="ECO:0000256" key="5">
    <source>
        <dbReference type="RuleBase" id="RU361196"/>
    </source>
</evidence>
<dbReference type="Gene3D" id="1.20.1430.10">
    <property type="entry name" value="Families 57/38 glycoside transferase, middle domain"/>
    <property type="match status" value="1"/>
</dbReference>
<evidence type="ECO:0000313" key="9">
    <source>
        <dbReference type="Proteomes" id="UP000505377"/>
    </source>
</evidence>
<evidence type="ECO:0000259" key="7">
    <source>
        <dbReference type="Pfam" id="PF09210"/>
    </source>
</evidence>
<feature type="domain" description="Glycoside hydrolase family 57 N-terminal" evidence="6">
    <location>
        <begin position="10"/>
        <end position="210"/>
    </location>
</feature>
<feature type="active site" description="Proton donor" evidence="3">
    <location>
        <position position="322"/>
    </location>
</feature>
<feature type="binding site" evidence="4">
    <location>
        <position position="374"/>
    </location>
    <ligand>
        <name>substrate</name>
    </ligand>
</feature>
<organism evidence="8 9">
    <name type="scientific">Pseudonocardia broussonetiae</name>
    <dbReference type="NCBI Taxonomy" id="2736640"/>
    <lineage>
        <taxon>Bacteria</taxon>
        <taxon>Bacillati</taxon>
        <taxon>Actinomycetota</taxon>
        <taxon>Actinomycetes</taxon>
        <taxon>Pseudonocardiales</taxon>
        <taxon>Pseudonocardiaceae</taxon>
        <taxon>Pseudonocardia</taxon>
    </lineage>
</organism>
<dbReference type="AlphaFoldDB" id="A0A6M6JHL7"/>
<name>A0A6M6JHL7_9PSEU</name>
<dbReference type="GO" id="GO:0030979">
    <property type="term" value="P:alpha-glucan biosynthetic process"/>
    <property type="evidence" value="ECO:0007669"/>
    <property type="project" value="InterPro"/>
</dbReference>
<comment type="similarity">
    <text evidence="1 5">Belongs to the glycosyl hydrolase 57 family.</text>
</comment>
<dbReference type="InterPro" id="IPR037090">
    <property type="entry name" value="57_glycoside_trans_central"/>
</dbReference>
<dbReference type="Gene3D" id="3.20.110.10">
    <property type="entry name" value="Glycoside hydrolase 38, N terminal domain"/>
    <property type="match status" value="1"/>
</dbReference>
<dbReference type="InterPro" id="IPR004300">
    <property type="entry name" value="Glyco_hydro_57_N"/>
</dbReference>
<dbReference type="EMBL" id="CP053564">
    <property type="protein sequence ID" value="QJY46936.1"/>
    <property type="molecule type" value="Genomic_DNA"/>
</dbReference>
<dbReference type="Proteomes" id="UP000505377">
    <property type="component" value="Chromosome"/>
</dbReference>
<dbReference type="Pfam" id="PF09210">
    <property type="entry name" value="BE_C"/>
    <property type="match status" value="1"/>
</dbReference>
<dbReference type="InterPro" id="IPR015293">
    <property type="entry name" value="BE_C"/>
</dbReference>
<feature type="binding site" evidence="4">
    <location>
        <position position="229"/>
    </location>
    <ligand>
        <name>substrate</name>
    </ligand>
</feature>
<feature type="domain" description="1,4-alpha-glucan branching enzyme C-terminal" evidence="7">
    <location>
        <begin position="397"/>
        <end position="486"/>
    </location>
</feature>
<dbReference type="PANTHER" id="PTHR41695:SF1">
    <property type="entry name" value="1,4-ALPHA-GLUCAN BRANCHING ENZYME TK1436"/>
    <property type="match status" value="1"/>
</dbReference>
<dbReference type="GO" id="GO:0003844">
    <property type="term" value="F:1,4-alpha-glucan branching enzyme activity"/>
    <property type="evidence" value="ECO:0007669"/>
    <property type="project" value="InterPro"/>
</dbReference>
<evidence type="ECO:0000256" key="1">
    <source>
        <dbReference type="ARBA" id="ARBA00006821"/>
    </source>
</evidence>
<feature type="active site" description="Nucleophile" evidence="3">
    <location>
        <position position="183"/>
    </location>
</feature>
<dbReference type="SUPFAM" id="SSF88688">
    <property type="entry name" value="Families 57/38 glycoside transferase middle domain"/>
    <property type="match status" value="1"/>
</dbReference>
<protein>
    <submittedName>
        <fullName evidence="8">DUF1957 domain-containing protein</fullName>
    </submittedName>
</protein>